<evidence type="ECO:0000313" key="2">
    <source>
        <dbReference type="Proteomes" id="UP001595752"/>
    </source>
</evidence>
<comment type="caution">
    <text evidence="1">The sequence shown here is derived from an EMBL/GenBank/DDBJ whole genome shotgun (WGS) entry which is preliminary data.</text>
</comment>
<dbReference type="RefSeq" id="WP_377918497.1">
    <property type="nucleotide sequence ID" value="NZ_JBHRZT010000072.1"/>
</dbReference>
<accession>A0ABV8B9X1</accession>
<organism evidence="1 2">
    <name type="scientific">Bacillus songklensis</name>
    <dbReference type="NCBI Taxonomy" id="1069116"/>
    <lineage>
        <taxon>Bacteria</taxon>
        <taxon>Bacillati</taxon>
        <taxon>Bacillota</taxon>
        <taxon>Bacilli</taxon>
        <taxon>Bacillales</taxon>
        <taxon>Bacillaceae</taxon>
        <taxon>Bacillus</taxon>
    </lineage>
</organism>
<name>A0ABV8B9X1_9BACI</name>
<dbReference type="Proteomes" id="UP001595752">
    <property type="component" value="Unassembled WGS sequence"/>
</dbReference>
<reference evidence="2" key="1">
    <citation type="journal article" date="2019" name="Int. J. Syst. Evol. Microbiol.">
        <title>The Global Catalogue of Microorganisms (GCM) 10K type strain sequencing project: providing services to taxonomists for standard genome sequencing and annotation.</title>
        <authorList>
            <consortium name="The Broad Institute Genomics Platform"/>
            <consortium name="The Broad Institute Genome Sequencing Center for Infectious Disease"/>
            <person name="Wu L."/>
            <person name="Ma J."/>
        </authorList>
    </citation>
    <scope>NUCLEOTIDE SEQUENCE [LARGE SCALE GENOMIC DNA]</scope>
    <source>
        <strain evidence="2">CCUG 61889</strain>
    </source>
</reference>
<gene>
    <name evidence="1" type="ORF">ACFOU2_22645</name>
</gene>
<proteinExistence type="predicted"/>
<sequence length="53" mass="5935">MDSQKMKIATEVLANLSKEEVDVLRRIASRVNNGETEELMRAGDAPTHGYVIF</sequence>
<protein>
    <submittedName>
        <fullName evidence="1">Uncharacterized protein</fullName>
    </submittedName>
</protein>
<evidence type="ECO:0000313" key="1">
    <source>
        <dbReference type="EMBL" id="MFC3886129.1"/>
    </source>
</evidence>
<keyword evidence="2" id="KW-1185">Reference proteome</keyword>
<dbReference type="EMBL" id="JBHRZT010000072">
    <property type="protein sequence ID" value="MFC3886129.1"/>
    <property type="molecule type" value="Genomic_DNA"/>
</dbReference>